<proteinExistence type="predicted"/>
<accession>A0ABU5L6L7</accession>
<comment type="caution">
    <text evidence="2">The sequence shown here is derived from an EMBL/GenBank/DDBJ whole genome shotgun (WGS) entry which is preliminary data.</text>
</comment>
<reference evidence="2 3" key="1">
    <citation type="submission" date="2023-02" db="EMBL/GenBank/DDBJ databases">
        <title>Host association and intracellularity evolved multiple times independently in the Rickettsiales.</title>
        <authorList>
            <person name="Castelli M."/>
            <person name="Nardi T."/>
            <person name="Gammuto L."/>
            <person name="Bellinzona G."/>
            <person name="Sabaneyeva E."/>
            <person name="Potekhin A."/>
            <person name="Serra V."/>
            <person name="Petroni G."/>
            <person name="Sassera D."/>
        </authorList>
    </citation>
    <scope>NUCLEOTIDE SEQUENCE [LARGE SCALE GENOMIC DNA]</scope>
    <source>
        <strain evidence="2 3">BOD18</strain>
    </source>
</reference>
<protein>
    <submittedName>
        <fullName evidence="2">Uncharacterized protein</fullName>
    </submittedName>
</protein>
<name>A0ABU5L6L7_9RICK</name>
<sequence>MQSRSGMQTANKPINIFDEYIIKGGLPKFAAQQQKGYVAMATDLASRAIGGADLAGAVSVLYKALHNKLSDAAIDKIDAAGIMEFKEARQELKNEYENFHKLIEVLCNGVEDIDKKDLKQICDVLVNGAKTIDGSELEVDVIKGVLNNAAKTVERTAGEIELKQKLAKLDGTLKSYSVSISKIDSKVPKTFVEHVVGKPFRDIVGAARGVFHALYKNPFRSKDELANSNDKKISELDEMAAGFKALEDKWLSIHKKILELCKLPSIRESERVIEELKNGDDAVKEEKINKRQEKIDRVNKLNEEIANDTKELQSNLKTLQDFLSRQKEDKPLKELAVKLLANVLTMAIKMVIGLGEYIRCGAVDNRMLMHIRTEVGQAISSSRGCYRVDSSQLVDNEGAESLGARSVKDLRKWKDEVGEKRNAGQSR</sequence>
<feature type="coiled-coil region" evidence="1">
    <location>
        <begin position="266"/>
        <end position="315"/>
    </location>
</feature>
<keyword evidence="3" id="KW-1185">Reference proteome</keyword>
<dbReference type="Proteomes" id="UP001293791">
    <property type="component" value="Unassembled WGS sequence"/>
</dbReference>
<evidence type="ECO:0000313" key="3">
    <source>
        <dbReference type="Proteomes" id="UP001293791"/>
    </source>
</evidence>
<organism evidence="2 3">
    <name type="scientific">Candidatus Cyrtobacter comes</name>
    <dbReference type="NCBI Taxonomy" id="675776"/>
    <lineage>
        <taxon>Bacteria</taxon>
        <taxon>Pseudomonadati</taxon>
        <taxon>Pseudomonadota</taxon>
        <taxon>Alphaproteobacteria</taxon>
        <taxon>Rickettsiales</taxon>
        <taxon>Candidatus Midichloriaceae</taxon>
        <taxon>Candidatus Cyrtobacter</taxon>
    </lineage>
</organism>
<evidence type="ECO:0000313" key="2">
    <source>
        <dbReference type="EMBL" id="MDZ5761772.1"/>
    </source>
</evidence>
<gene>
    <name evidence="2" type="ORF">Cyrtocomes_00130</name>
</gene>
<dbReference type="EMBL" id="JARGYT010000004">
    <property type="protein sequence ID" value="MDZ5761772.1"/>
    <property type="molecule type" value="Genomic_DNA"/>
</dbReference>
<keyword evidence="1" id="KW-0175">Coiled coil</keyword>
<evidence type="ECO:0000256" key="1">
    <source>
        <dbReference type="SAM" id="Coils"/>
    </source>
</evidence>
<dbReference type="RefSeq" id="WP_322497282.1">
    <property type="nucleotide sequence ID" value="NZ_JARGYT010000004.1"/>
</dbReference>